<protein>
    <submittedName>
        <fullName evidence="2">RBM43 protein</fullName>
    </submittedName>
</protein>
<evidence type="ECO:0000256" key="1">
    <source>
        <dbReference type="SAM" id="MobiDB-lite"/>
    </source>
</evidence>
<proteinExistence type="predicted"/>
<comment type="caution">
    <text evidence="2">The sequence shown here is derived from an EMBL/GenBank/DDBJ whole genome shotgun (WGS) entry which is preliminary data.</text>
</comment>
<reference evidence="2 3" key="1">
    <citation type="submission" date="2019-09" db="EMBL/GenBank/DDBJ databases">
        <title>Bird 10,000 Genomes (B10K) Project - Family phase.</title>
        <authorList>
            <person name="Zhang G."/>
        </authorList>
    </citation>
    <scope>NUCLEOTIDE SEQUENCE [LARGE SCALE GENOMIC DNA]</scope>
    <source>
        <strain evidence="2">B10K-OTA-212792</strain>
        <tissue evidence="2">Blood</tissue>
    </source>
</reference>
<dbReference type="AlphaFoldDB" id="A0A7L4LHS0"/>
<dbReference type="PANTHER" id="PTHR15225:SF8">
    <property type="entry name" value="RNA-BINDING PROTEIN 43"/>
    <property type="match status" value="1"/>
</dbReference>
<feature type="non-terminal residue" evidence="2">
    <location>
        <position position="1"/>
    </location>
</feature>
<organism evidence="2 3">
    <name type="scientific">Callaeas wilsoni</name>
    <name type="common">North Island kokako</name>
    <dbReference type="NCBI Taxonomy" id="1347786"/>
    <lineage>
        <taxon>Eukaryota</taxon>
        <taxon>Metazoa</taxon>
        <taxon>Chordata</taxon>
        <taxon>Craniata</taxon>
        <taxon>Vertebrata</taxon>
        <taxon>Euteleostomi</taxon>
        <taxon>Archelosauria</taxon>
        <taxon>Archosauria</taxon>
        <taxon>Dinosauria</taxon>
        <taxon>Saurischia</taxon>
        <taxon>Theropoda</taxon>
        <taxon>Coelurosauria</taxon>
        <taxon>Aves</taxon>
        <taxon>Neognathae</taxon>
        <taxon>Neoaves</taxon>
        <taxon>Telluraves</taxon>
        <taxon>Australaves</taxon>
        <taxon>Passeriformes</taxon>
        <taxon>Corvoidea</taxon>
        <taxon>Callaeidae</taxon>
        <taxon>Callaeas</taxon>
    </lineage>
</organism>
<name>A0A7L4LHS0_9CORV</name>
<sequence length="237" mass="26370">QVFLSVSSILNMAAFKDHFVLEDLLEEVRRQSPALSFGPLRPDGRVAVRGPFPALRLLRDFLLSKAESLSGQDRREGKPQQRGRSRLQEHGGVPETRGSTRGAGGERHVVVLDTDVYQYMRRFLPQVFQASDVVISGVTDGDITTVCLESAGRKAGAAAGARVKKIIENQSVELQETLRKARISFEEQSRGEKQRYKRLCESIKPRYPAVLLIPYDTHIDVVGTSADVFGFTEEVKS</sequence>
<dbReference type="Proteomes" id="UP000576729">
    <property type="component" value="Unassembled WGS sequence"/>
</dbReference>
<evidence type="ECO:0000313" key="3">
    <source>
        <dbReference type="Proteomes" id="UP000576729"/>
    </source>
</evidence>
<accession>A0A7L4LHS0</accession>
<dbReference type="PANTHER" id="PTHR15225">
    <property type="entry name" value="INTERFERON-INDUCED PROTEIN 35/NMI N-MYC/STAT INTERACTING PROTEIN"/>
    <property type="match status" value="1"/>
</dbReference>
<feature type="region of interest" description="Disordered" evidence="1">
    <location>
        <begin position="69"/>
        <end position="105"/>
    </location>
</feature>
<keyword evidence="3" id="KW-1185">Reference proteome</keyword>
<dbReference type="EMBL" id="VWPU01017330">
    <property type="protein sequence ID" value="NXY63754.1"/>
    <property type="molecule type" value="Genomic_DNA"/>
</dbReference>
<feature type="non-terminal residue" evidence="2">
    <location>
        <position position="237"/>
    </location>
</feature>
<gene>
    <name evidence="2" type="primary">Rbm43_0</name>
    <name evidence="2" type="ORF">CALWIL_R04253</name>
</gene>
<evidence type="ECO:0000313" key="2">
    <source>
        <dbReference type="EMBL" id="NXY63754.1"/>
    </source>
</evidence>